<gene>
    <name evidence="1" type="ORF">GCM10010151_58430</name>
</gene>
<evidence type="ECO:0000313" key="1">
    <source>
        <dbReference type="EMBL" id="GAA0360859.1"/>
    </source>
</evidence>
<name>A0ABP3H7K4_9ACTN</name>
<dbReference type="InterPro" id="IPR029063">
    <property type="entry name" value="SAM-dependent_MTases_sf"/>
</dbReference>
<dbReference type="Proteomes" id="UP001501822">
    <property type="component" value="Unassembled WGS sequence"/>
</dbReference>
<dbReference type="SUPFAM" id="SSF53335">
    <property type="entry name" value="S-adenosyl-L-methionine-dependent methyltransferases"/>
    <property type="match status" value="1"/>
</dbReference>
<dbReference type="EMBL" id="BAAABM010000054">
    <property type="protein sequence ID" value="GAA0360859.1"/>
    <property type="molecule type" value="Genomic_DNA"/>
</dbReference>
<sequence length="252" mass="27436">MIDYILGGKDNFAADRAVAERALALAPELPIMARESRHFLHRAVRFMVDEGIRQFVDVGCGLPTRGSVHEVAHATAPEARVVYADQDALVVNHAQALLTGSSRTAVIRADMRDPVALLAHPRLTELIDLRQPVGILLVGVLSIIPEDDVAVRIVEGFLRGIASGSYVAISHAISDPRPQVTEKLAELYQDEQIVRGSRRRNVRSLAEVEPCFEGLDLVEPGIVKVPAWRPDSGVPAVDPEMIWSVAGVGRKP</sequence>
<keyword evidence="2" id="KW-1185">Reference proteome</keyword>
<comment type="caution">
    <text evidence="1">The sequence shown here is derived from an EMBL/GenBank/DDBJ whole genome shotgun (WGS) entry which is preliminary data.</text>
</comment>
<reference evidence="2" key="1">
    <citation type="journal article" date="2019" name="Int. J. Syst. Evol. Microbiol.">
        <title>The Global Catalogue of Microorganisms (GCM) 10K type strain sequencing project: providing services to taxonomists for standard genome sequencing and annotation.</title>
        <authorList>
            <consortium name="The Broad Institute Genomics Platform"/>
            <consortium name="The Broad Institute Genome Sequencing Center for Infectious Disease"/>
            <person name="Wu L."/>
            <person name="Ma J."/>
        </authorList>
    </citation>
    <scope>NUCLEOTIDE SEQUENCE [LARGE SCALE GENOMIC DNA]</scope>
    <source>
        <strain evidence="2">JCM 3146</strain>
    </source>
</reference>
<dbReference type="PIRSF" id="PIRSF017393">
    <property type="entry name" value="MTase_SAV2177"/>
    <property type="match status" value="1"/>
</dbReference>
<accession>A0ABP3H7K4</accession>
<proteinExistence type="predicted"/>
<keyword evidence="1" id="KW-0808">Transferase</keyword>
<dbReference type="InterPro" id="IPR006764">
    <property type="entry name" value="SAM_dep_MeTrfase_SAV2177_type"/>
</dbReference>
<organism evidence="1 2">
    <name type="scientific">Actinoallomurus spadix</name>
    <dbReference type="NCBI Taxonomy" id="79912"/>
    <lineage>
        <taxon>Bacteria</taxon>
        <taxon>Bacillati</taxon>
        <taxon>Actinomycetota</taxon>
        <taxon>Actinomycetes</taxon>
        <taxon>Streptosporangiales</taxon>
        <taxon>Thermomonosporaceae</taxon>
        <taxon>Actinoallomurus</taxon>
    </lineage>
</organism>
<evidence type="ECO:0000313" key="2">
    <source>
        <dbReference type="Proteomes" id="UP001501822"/>
    </source>
</evidence>
<dbReference type="Gene3D" id="3.40.50.150">
    <property type="entry name" value="Vaccinia Virus protein VP39"/>
    <property type="match status" value="1"/>
</dbReference>
<protein>
    <submittedName>
        <fullName evidence="1">SAM-dependent methyltransferase</fullName>
    </submittedName>
</protein>
<dbReference type="Pfam" id="PF04672">
    <property type="entry name" value="Methyltransf_19"/>
    <property type="match status" value="1"/>
</dbReference>
<dbReference type="GO" id="GO:0032259">
    <property type="term" value="P:methylation"/>
    <property type="evidence" value="ECO:0007669"/>
    <property type="project" value="UniProtKB-KW"/>
</dbReference>
<dbReference type="GO" id="GO:0008168">
    <property type="term" value="F:methyltransferase activity"/>
    <property type="evidence" value="ECO:0007669"/>
    <property type="project" value="UniProtKB-KW"/>
</dbReference>
<keyword evidence="1" id="KW-0489">Methyltransferase</keyword>